<evidence type="ECO:0000313" key="5">
    <source>
        <dbReference type="EMBL" id="QEA12025.1"/>
    </source>
</evidence>
<name>A0A5B8RUW4_9BURK</name>
<organism evidence="5 6">
    <name type="scientific">Comamonas flocculans</name>
    <dbReference type="NCBI Taxonomy" id="2597701"/>
    <lineage>
        <taxon>Bacteria</taxon>
        <taxon>Pseudomonadati</taxon>
        <taxon>Pseudomonadota</taxon>
        <taxon>Betaproteobacteria</taxon>
        <taxon>Burkholderiales</taxon>
        <taxon>Comamonadaceae</taxon>
        <taxon>Comamonas</taxon>
    </lineage>
</organism>
<evidence type="ECO:0000256" key="1">
    <source>
        <dbReference type="ARBA" id="ARBA00010062"/>
    </source>
</evidence>
<dbReference type="OrthoDB" id="8887944at2"/>
<evidence type="ECO:0000256" key="2">
    <source>
        <dbReference type="ARBA" id="ARBA00022729"/>
    </source>
</evidence>
<dbReference type="PANTHER" id="PTHR30483">
    <property type="entry name" value="LEUCINE-SPECIFIC-BINDING PROTEIN"/>
    <property type="match status" value="1"/>
</dbReference>
<keyword evidence="2 3" id="KW-0732">Signal</keyword>
<evidence type="ECO:0000256" key="3">
    <source>
        <dbReference type="SAM" id="SignalP"/>
    </source>
</evidence>
<accession>A0A5B8RUW4</accession>
<feature type="signal peptide" evidence="3">
    <location>
        <begin position="1"/>
        <end position="23"/>
    </location>
</feature>
<dbReference type="KEGG" id="cof:FOZ74_02660"/>
<gene>
    <name evidence="5" type="ORF">FOZ74_02660</name>
</gene>
<dbReference type="InterPro" id="IPR051010">
    <property type="entry name" value="BCAA_transport"/>
</dbReference>
<dbReference type="PANTHER" id="PTHR30483:SF6">
    <property type="entry name" value="PERIPLASMIC BINDING PROTEIN OF ABC TRANSPORTER FOR NATURAL AMINO ACIDS"/>
    <property type="match status" value="1"/>
</dbReference>
<dbReference type="SUPFAM" id="SSF53822">
    <property type="entry name" value="Periplasmic binding protein-like I"/>
    <property type="match status" value="1"/>
</dbReference>
<dbReference type="CDD" id="cd06327">
    <property type="entry name" value="PBP1_SBP-like"/>
    <property type="match status" value="1"/>
</dbReference>
<dbReference type="InterPro" id="IPR028081">
    <property type="entry name" value="Leu-bd"/>
</dbReference>
<dbReference type="InterPro" id="IPR028082">
    <property type="entry name" value="Peripla_BP_I"/>
</dbReference>
<comment type="similarity">
    <text evidence="1">Belongs to the leucine-binding protein family.</text>
</comment>
<evidence type="ECO:0000313" key="6">
    <source>
        <dbReference type="Proteomes" id="UP000321199"/>
    </source>
</evidence>
<keyword evidence="6" id="KW-1185">Reference proteome</keyword>
<evidence type="ECO:0000259" key="4">
    <source>
        <dbReference type="Pfam" id="PF13458"/>
    </source>
</evidence>
<dbReference type="Proteomes" id="UP000321199">
    <property type="component" value="Chromosome"/>
</dbReference>
<feature type="chain" id="PRO_5022808421" evidence="3">
    <location>
        <begin position="24"/>
        <end position="405"/>
    </location>
</feature>
<dbReference type="RefSeq" id="WP_146911619.1">
    <property type="nucleotide sequence ID" value="NZ_CP042344.1"/>
</dbReference>
<protein>
    <submittedName>
        <fullName evidence="5">ABC transporter substrate-binding protein</fullName>
    </submittedName>
</protein>
<dbReference type="AlphaFoldDB" id="A0A5B8RUW4"/>
<dbReference type="EMBL" id="CP042344">
    <property type="protein sequence ID" value="QEA12025.1"/>
    <property type="molecule type" value="Genomic_DNA"/>
</dbReference>
<proteinExistence type="inferred from homology"/>
<dbReference type="Pfam" id="PF13458">
    <property type="entry name" value="Peripla_BP_6"/>
    <property type="match status" value="1"/>
</dbReference>
<reference evidence="5 6" key="1">
    <citation type="submission" date="2019-07" db="EMBL/GenBank/DDBJ databases">
        <title>Complete genome sequence of Comamonas sp. NLF 7-7 isolated from livestock.</title>
        <authorList>
            <person name="Kim D.H."/>
            <person name="Kim J.G."/>
        </authorList>
    </citation>
    <scope>NUCLEOTIDE SEQUENCE [LARGE SCALE GENOMIC DNA]</scope>
    <source>
        <strain evidence="5 6">NLF 7-7</strain>
    </source>
</reference>
<dbReference type="Gene3D" id="3.40.50.2300">
    <property type="match status" value="2"/>
</dbReference>
<sequence>MKRKLLCSLIAGIGLAAGGLAHAEVSGGVVKIGVLSDMSGPYADLSGPGSVVAAKMAAEDYVKQTGSKLKIEIVSGDHQNKPDVGSSITRKWIDSEGVDMILDVPTSSVMFAVAEVVKEKNKVLVDSTGGSSDMTGKSCNANTVHWTYDTWMLAHGTGSAVVKSGGDSWFFLTADYAFGHALEKDTSEVVKANGGKVLGSVKVPLGTTDFSSFLLQAQGSKAKIVGLANAGNDTINSIKQAAEFGIVKGGQKMAGLLVFISDVHGLGLQTAQGLQLTETFYWNQDDGARAWSKRFGERHGGKMPTSAQAGVYAGMLHYLKAVDALQEDADGAKVVAEMKKLPTDDPLFGKGVVREDGRKIHPAYLFEVKTPAESKAPWDYYKLVQTIPADQAFRPLKDGNCPLVK</sequence>
<feature type="domain" description="Leucine-binding protein" evidence="4">
    <location>
        <begin position="30"/>
        <end position="369"/>
    </location>
</feature>